<comment type="similarity">
    <text evidence="1">Belongs to the DNA polymerase type-Y family.</text>
</comment>
<dbReference type="PANTHER" id="PTHR11076:SF34">
    <property type="entry name" value="PROTEIN UMUC"/>
    <property type="match status" value="1"/>
</dbReference>
<dbReference type="InterPro" id="IPR036775">
    <property type="entry name" value="DNA_pol_Y-fam_lit_finger_sf"/>
</dbReference>
<evidence type="ECO:0000256" key="3">
    <source>
        <dbReference type="ARBA" id="ARBA00023199"/>
    </source>
</evidence>
<evidence type="ECO:0000256" key="2">
    <source>
        <dbReference type="ARBA" id="ARBA00022763"/>
    </source>
</evidence>
<keyword evidence="5" id="KW-0742">SOS response</keyword>
<dbReference type="InterPro" id="IPR043502">
    <property type="entry name" value="DNA/RNA_pol_sf"/>
</dbReference>
<dbReference type="Gene3D" id="3.30.70.270">
    <property type="match status" value="1"/>
</dbReference>
<dbReference type="PANTHER" id="PTHR11076">
    <property type="entry name" value="DNA REPAIR POLYMERASE UMUC / TRANSFERASE FAMILY MEMBER"/>
    <property type="match status" value="1"/>
</dbReference>
<organism evidence="7 8">
    <name type="scientific">Chromohalobacter japonicus</name>
    <dbReference type="NCBI Taxonomy" id="223900"/>
    <lineage>
        <taxon>Bacteria</taxon>
        <taxon>Pseudomonadati</taxon>
        <taxon>Pseudomonadota</taxon>
        <taxon>Gammaproteobacteria</taxon>
        <taxon>Oceanospirillales</taxon>
        <taxon>Halomonadaceae</taxon>
        <taxon>Chromohalobacter</taxon>
    </lineage>
</organism>
<evidence type="ECO:0000256" key="4">
    <source>
        <dbReference type="ARBA" id="ARBA00023204"/>
    </source>
</evidence>
<dbReference type="GO" id="GO:0006281">
    <property type="term" value="P:DNA repair"/>
    <property type="evidence" value="ECO:0007669"/>
    <property type="project" value="UniProtKB-KW"/>
</dbReference>
<dbReference type="InterPro" id="IPR050116">
    <property type="entry name" value="DNA_polymerase-Y"/>
</dbReference>
<accession>A0A1Q8THA3</accession>
<dbReference type="Pfam" id="PF11799">
    <property type="entry name" value="IMS_C"/>
    <property type="match status" value="1"/>
</dbReference>
<dbReference type="GO" id="GO:0003684">
    <property type="term" value="F:damaged DNA binding"/>
    <property type="evidence" value="ECO:0007669"/>
    <property type="project" value="InterPro"/>
</dbReference>
<feature type="domain" description="UmuC" evidence="6">
    <location>
        <begin position="2"/>
        <end position="186"/>
    </location>
</feature>
<reference evidence="7 8" key="1">
    <citation type="submission" date="2016-12" db="EMBL/GenBank/DDBJ databases">
        <title>Draft genome sequences of strains Salinicola socius SMB35, Salinicola sp. MH3R3-1 and Chromohalobacter sp. SMB17 from the Verkhnekamsk potash mining region of Russia.</title>
        <authorList>
            <person name="Mavrodi D.V."/>
            <person name="Olsson B.E."/>
            <person name="Korsakova E.S."/>
            <person name="Pyankova A."/>
            <person name="Mavrodi O.V."/>
            <person name="Plotnikova E.G."/>
        </authorList>
    </citation>
    <scope>NUCLEOTIDE SEQUENCE [LARGE SCALE GENOMIC DNA]</scope>
    <source>
        <strain evidence="7 8">SMB17</strain>
    </source>
</reference>
<dbReference type="Gene3D" id="3.40.1170.60">
    <property type="match status" value="1"/>
</dbReference>
<dbReference type="Pfam" id="PF00817">
    <property type="entry name" value="IMS"/>
    <property type="match status" value="1"/>
</dbReference>
<dbReference type="EMBL" id="MSDQ01000003">
    <property type="protein sequence ID" value="OLO13060.1"/>
    <property type="molecule type" value="Genomic_DNA"/>
</dbReference>
<evidence type="ECO:0000256" key="5">
    <source>
        <dbReference type="ARBA" id="ARBA00023236"/>
    </source>
</evidence>
<evidence type="ECO:0000313" key="8">
    <source>
        <dbReference type="Proteomes" id="UP000186806"/>
    </source>
</evidence>
<gene>
    <name evidence="7" type="ORF">BTW10_01445</name>
</gene>
<dbReference type="CDD" id="cd01700">
    <property type="entry name" value="PolY_Pol_V_umuC"/>
    <property type="match status" value="1"/>
</dbReference>
<dbReference type="RefSeq" id="WP_075367847.1">
    <property type="nucleotide sequence ID" value="NZ_MSDQ01000003.1"/>
</dbReference>
<dbReference type="InterPro" id="IPR001126">
    <property type="entry name" value="UmuC"/>
</dbReference>
<dbReference type="Pfam" id="PF13438">
    <property type="entry name" value="DUF4113"/>
    <property type="match status" value="1"/>
</dbReference>
<dbReference type="Gene3D" id="3.30.1490.100">
    <property type="entry name" value="DNA polymerase, Y-family, little finger domain"/>
    <property type="match status" value="1"/>
</dbReference>
<dbReference type="Proteomes" id="UP000186806">
    <property type="component" value="Unassembled WGS sequence"/>
</dbReference>
<dbReference type="GO" id="GO:0005829">
    <property type="term" value="C:cytosol"/>
    <property type="evidence" value="ECO:0007669"/>
    <property type="project" value="TreeGrafter"/>
</dbReference>
<dbReference type="PROSITE" id="PS50173">
    <property type="entry name" value="UMUC"/>
    <property type="match status" value="1"/>
</dbReference>
<evidence type="ECO:0000256" key="1">
    <source>
        <dbReference type="ARBA" id="ARBA00010945"/>
    </source>
</evidence>
<dbReference type="GO" id="GO:0003887">
    <property type="term" value="F:DNA-directed DNA polymerase activity"/>
    <property type="evidence" value="ECO:0007669"/>
    <property type="project" value="TreeGrafter"/>
</dbReference>
<dbReference type="SUPFAM" id="SSF100879">
    <property type="entry name" value="Lesion bypass DNA polymerase (Y-family), little finger domain"/>
    <property type="match status" value="1"/>
</dbReference>
<dbReference type="Gene3D" id="1.10.150.20">
    <property type="entry name" value="5' to 3' exonuclease, C-terminal subdomain"/>
    <property type="match status" value="1"/>
</dbReference>
<dbReference type="AlphaFoldDB" id="A0A1Q8THA3"/>
<keyword evidence="2" id="KW-0227">DNA damage</keyword>
<dbReference type="GO" id="GO:0042276">
    <property type="term" value="P:error-prone translesion synthesis"/>
    <property type="evidence" value="ECO:0007669"/>
    <property type="project" value="TreeGrafter"/>
</dbReference>
<evidence type="ECO:0000259" key="6">
    <source>
        <dbReference type="PROSITE" id="PS50173"/>
    </source>
</evidence>
<dbReference type="InterPro" id="IPR043128">
    <property type="entry name" value="Rev_trsase/Diguanyl_cyclase"/>
</dbReference>
<dbReference type="SUPFAM" id="SSF56672">
    <property type="entry name" value="DNA/RNA polymerases"/>
    <property type="match status" value="1"/>
</dbReference>
<dbReference type="InterPro" id="IPR025188">
    <property type="entry name" value="DUF4113"/>
</dbReference>
<sequence length="419" mass="46806">MFALIDCNNFYAACERLFEPRLEGVPVGVLSNNDGCVIARSEEFKALDIPMGIPTHKIDPALRRRVVLKSSNYTLYGDLSARVQQVLARQVPTLEPYSIDECFLDLRGMQEDWNVLGARLVRSVAREVGLPVSIGIAPTRTLAKLANRQAKTQPTRPQVCVWQSADAPELAAHLARLSPREVWGVGERLNARLAGMGVLTAAALRETPDSELRRRFSVVLARTATELNGHPCLSMSDLETPRRSILCSRSFGRPLRDHAALAGALRHHCQRAGEKLRRDAMQASAIGVYMRTNPHHAGTFRHACEWTALPFPSADTQQLNRAAQRLLARLWQPAAYQKLGVMLTELTPRQQSQTTLFDGAEPARREALMEAWDAIRARYGRQALTLGPQPSDAPWQMNSAYRSACYTTRWDELPRARAR</sequence>
<dbReference type="GO" id="GO:0009432">
    <property type="term" value="P:SOS response"/>
    <property type="evidence" value="ECO:0007669"/>
    <property type="project" value="UniProtKB-KW"/>
</dbReference>
<protein>
    <recommendedName>
        <fullName evidence="6">UmuC domain-containing protein</fullName>
    </recommendedName>
</protein>
<comment type="caution">
    <text evidence="7">The sequence shown here is derived from an EMBL/GenBank/DDBJ whole genome shotgun (WGS) entry which is preliminary data.</text>
</comment>
<keyword evidence="8" id="KW-1185">Reference proteome</keyword>
<dbReference type="InterPro" id="IPR017961">
    <property type="entry name" value="DNA_pol_Y-fam_little_finger"/>
</dbReference>
<name>A0A1Q8THA3_9GAMM</name>
<keyword evidence="3" id="KW-0741">SOS mutagenesis</keyword>
<dbReference type="STRING" id="223900.GCA_000821045_02589"/>
<evidence type="ECO:0000313" key="7">
    <source>
        <dbReference type="EMBL" id="OLO13060.1"/>
    </source>
</evidence>
<proteinExistence type="inferred from homology"/>
<keyword evidence="4" id="KW-0234">DNA repair</keyword>